<feature type="compositionally biased region" description="Basic and acidic residues" evidence="1">
    <location>
        <begin position="1"/>
        <end position="11"/>
    </location>
</feature>
<dbReference type="AlphaFoldDB" id="A0AA35G6L9"/>
<evidence type="ECO:0000259" key="3">
    <source>
        <dbReference type="SMART" id="SM00943"/>
    </source>
</evidence>
<feature type="domain" description="DNA primase/polymerase bifunctional N-terminal" evidence="3">
    <location>
        <begin position="35"/>
        <end position="208"/>
    </location>
</feature>
<dbReference type="Pfam" id="PF08708">
    <property type="entry name" value="PriCT_1"/>
    <property type="match status" value="1"/>
</dbReference>
<dbReference type="InterPro" id="IPR015330">
    <property type="entry name" value="DNA_primase/pol_bifunc_N"/>
</dbReference>
<proteinExistence type="predicted"/>
<dbReference type="SUPFAM" id="SSF56747">
    <property type="entry name" value="Prim-pol domain"/>
    <property type="match status" value="1"/>
</dbReference>
<dbReference type="SMART" id="SM00942">
    <property type="entry name" value="PriCT_1"/>
    <property type="match status" value="1"/>
</dbReference>
<dbReference type="EMBL" id="AP025628">
    <property type="protein sequence ID" value="BDG61531.1"/>
    <property type="molecule type" value="Genomic_DNA"/>
</dbReference>
<dbReference type="SMART" id="SM00943">
    <property type="entry name" value="Prim-Pol"/>
    <property type="match status" value="1"/>
</dbReference>
<dbReference type="KEGG" id="cmic:caldi_26210"/>
<sequence>MLVRLPADREPTGPATGLTTGGAHDEESAGLRDAALAYVRRGWPVFPLHGIRDGRCTCGDPGCRDAGKHPRERGGFHTARASEGHVIVWWAKYPGSNIGLPTGRTSGLAAIDMDPRNGGDETLRQFEERFAPLPSTVEATTGGGGRHIFFTCPHGGLPSRTLGPGLELKGDGSYVVLAPSMHRSGRRYAWAPGRSPDDIEPAPLPGWIIERVQATGRVAPGPGPKRPAEFWRALVAEGAAEGERNVRLAQLVGHLLRCGVDPWAVLELARAWNEARCHPPLEDSEVVKVVNSIAGRELQRRKEATRRGRR</sequence>
<feature type="domain" description="Primase C-terminal 1" evidence="2">
    <location>
        <begin position="233"/>
        <end position="299"/>
    </location>
</feature>
<organism evidence="4 5">
    <name type="scientific">Caldinitratiruptor microaerophilus</name>
    <dbReference type="NCBI Taxonomy" id="671077"/>
    <lineage>
        <taxon>Bacteria</taxon>
        <taxon>Bacillati</taxon>
        <taxon>Bacillota</taxon>
        <taxon>Clostridia</taxon>
        <taxon>Eubacteriales</taxon>
        <taxon>Symbiobacteriaceae</taxon>
        <taxon>Caldinitratiruptor</taxon>
    </lineage>
</organism>
<dbReference type="Proteomes" id="UP001163687">
    <property type="component" value="Chromosome"/>
</dbReference>
<feature type="region of interest" description="Disordered" evidence="1">
    <location>
        <begin position="1"/>
        <end position="27"/>
    </location>
</feature>
<reference evidence="4" key="1">
    <citation type="submission" date="2022-03" db="EMBL/GenBank/DDBJ databases">
        <title>Complete genome sequence of Caldinitratiruptor microaerophilus.</title>
        <authorList>
            <person name="Mukaiyama R."/>
            <person name="Nishiyama T."/>
            <person name="Ueda K."/>
        </authorList>
    </citation>
    <scope>NUCLEOTIDE SEQUENCE</scope>
    <source>
        <strain evidence="4">JCM 16183</strain>
    </source>
</reference>
<dbReference type="InterPro" id="IPR014820">
    <property type="entry name" value="PriCT_1"/>
</dbReference>
<name>A0AA35G6L9_9FIRM</name>
<keyword evidence="5" id="KW-1185">Reference proteome</keyword>
<dbReference type="Pfam" id="PF09250">
    <property type="entry name" value="Prim-Pol"/>
    <property type="match status" value="1"/>
</dbReference>
<evidence type="ECO:0000313" key="5">
    <source>
        <dbReference type="Proteomes" id="UP001163687"/>
    </source>
</evidence>
<protein>
    <submittedName>
        <fullName evidence="4">DNA primase</fullName>
    </submittedName>
</protein>
<accession>A0AA35G6L9</accession>
<gene>
    <name evidence="4" type="ORF">caldi_26210</name>
</gene>
<evidence type="ECO:0000259" key="2">
    <source>
        <dbReference type="SMART" id="SM00942"/>
    </source>
</evidence>
<dbReference type="RefSeq" id="WP_264842175.1">
    <property type="nucleotide sequence ID" value="NZ_AP025628.1"/>
</dbReference>
<evidence type="ECO:0000313" key="4">
    <source>
        <dbReference type="EMBL" id="BDG61531.1"/>
    </source>
</evidence>
<evidence type="ECO:0000256" key="1">
    <source>
        <dbReference type="SAM" id="MobiDB-lite"/>
    </source>
</evidence>
<feature type="compositionally biased region" description="Low complexity" evidence="1">
    <location>
        <begin position="12"/>
        <end position="22"/>
    </location>
</feature>
<dbReference type="CDD" id="cd04859">
    <property type="entry name" value="Prim_Pol"/>
    <property type="match status" value="1"/>
</dbReference>